<name>A0A0D2Q8E8_HYPSF</name>
<reference evidence="3" key="1">
    <citation type="submission" date="2014-04" db="EMBL/GenBank/DDBJ databases">
        <title>Evolutionary Origins and Diversification of the Mycorrhizal Mutualists.</title>
        <authorList>
            <consortium name="DOE Joint Genome Institute"/>
            <consortium name="Mycorrhizal Genomics Consortium"/>
            <person name="Kohler A."/>
            <person name="Kuo A."/>
            <person name="Nagy L.G."/>
            <person name="Floudas D."/>
            <person name="Copeland A."/>
            <person name="Barry K.W."/>
            <person name="Cichocki N."/>
            <person name="Veneault-Fourrey C."/>
            <person name="LaButti K."/>
            <person name="Lindquist E.A."/>
            <person name="Lipzen A."/>
            <person name="Lundell T."/>
            <person name="Morin E."/>
            <person name="Murat C."/>
            <person name="Riley R."/>
            <person name="Ohm R."/>
            <person name="Sun H."/>
            <person name="Tunlid A."/>
            <person name="Henrissat B."/>
            <person name="Grigoriev I.V."/>
            <person name="Hibbett D.S."/>
            <person name="Martin F."/>
        </authorList>
    </citation>
    <scope>NUCLEOTIDE SEQUENCE [LARGE SCALE GENOMIC DNA]</scope>
    <source>
        <strain evidence="3">FD-334 SS-4</strain>
    </source>
</reference>
<feature type="region of interest" description="Disordered" evidence="1">
    <location>
        <begin position="19"/>
        <end position="47"/>
    </location>
</feature>
<protein>
    <submittedName>
        <fullName evidence="2">Uncharacterized protein</fullName>
    </submittedName>
</protein>
<dbReference type="Proteomes" id="UP000054270">
    <property type="component" value="Unassembled WGS sequence"/>
</dbReference>
<organism evidence="2 3">
    <name type="scientific">Hypholoma sublateritium (strain FD-334 SS-4)</name>
    <dbReference type="NCBI Taxonomy" id="945553"/>
    <lineage>
        <taxon>Eukaryota</taxon>
        <taxon>Fungi</taxon>
        <taxon>Dikarya</taxon>
        <taxon>Basidiomycota</taxon>
        <taxon>Agaricomycotina</taxon>
        <taxon>Agaricomycetes</taxon>
        <taxon>Agaricomycetidae</taxon>
        <taxon>Agaricales</taxon>
        <taxon>Agaricineae</taxon>
        <taxon>Strophariaceae</taxon>
        <taxon>Hypholoma</taxon>
    </lineage>
</organism>
<dbReference type="AlphaFoldDB" id="A0A0D2Q8E8"/>
<gene>
    <name evidence="2" type="ORF">HYPSUDRAFT_62382</name>
</gene>
<proteinExistence type="predicted"/>
<evidence type="ECO:0000313" key="2">
    <source>
        <dbReference type="EMBL" id="KJA27995.1"/>
    </source>
</evidence>
<feature type="region of interest" description="Disordered" evidence="1">
    <location>
        <begin position="118"/>
        <end position="142"/>
    </location>
</feature>
<evidence type="ECO:0000256" key="1">
    <source>
        <dbReference type="SAM" id="MobiDB-lite"/>
    </source>
</evidence>
<dbReference type="EMBL" id="KN817522">
    <property type="protein sequence ID" value="KJA27995.1"/>
    <property type="molecule type" value="Genomic_DNA"/>
</dbReference>
<feature type="compositionally biased region" description="Low complexity" evidence="1">
    <location>
        <begin position="30"/>
        <end position="47"/>
    </location>
</feature>
<sequence>MSDPNASDISAFQFAFGSTAIRDPSESPQSSTGRRITSTSSNASSYPSVLPLKINKENVSFGAPYIYPSEFQAYDTYHDNYMSPGIPLPDAQCRRMSVGISSRKTRQATGEVQPITRPPLSHMVASSPSTASPSVASPSYPTITPRAIHKKQRSYDLRDDFVHHAPAAHAALAEFHSRRGVELLGVSEGDASDTNTKTHWSTASAPQLNSNETIIRTDSRNPRSWPMKGGQLLH</sequence>
<feature type="compositionally biased region" description="Polar residues" evidence="1">
    <location>
        <begin position="192"/>
        <end position="214"/>
    </location>
</feature>
<keyword evidence="3" id="KW-1185">Reference proteome</keyword>
<feature type="compositionally biased region" description="Low complexity" evidence="1">
    <location>
        <begin position="124"/>
        <end position="139"/>
    </location>
</feature>
<feature type="region of interest" description="Disordered" evidence="1">
    <location>
        <begin position="188"/>
        <end position="234"/>
    </location>
</feature>
<accession>A0A0D2Q8E8</accession>
<evidence type="ECO:0000313" key="3">
    <source>
        <dbReference type="Proteomes" id="UP000054270"/>
    </source>
</evidence>